<organism evidence="1">
    <name type="scientific">viral metagenome</name>
    <dbReference type="NCBI Taxonomy" id="1070528"/>
    <lineage>
        <taxon>unclassified sequences</taxon>
        <taxon>metagenomes</taxon>
        <taxon>organismal metagenomes</taxon>
    </lineage>
</organism>
<reference evidence="1" key="1">
    <citation type="submission" date="2020-03" db="EMBL/GenBank/DDBJ databases">
        <title>The deep terrestrial virosphere.</title>
        <authorList>
            <person name="Holmfeldt K."/>
            <person name="Nilsson E."/>
            <person name="Simone D."/>
            <person name="Lopez-Fernandez M."/>
            <person name="Wu X."/>
            <person name="de Brujin I."/>
            <person name="Lundin D."/>
            <person name="Andersson A."/>
            <person name="Bertilsson S."/>
            <person name="Dopson M."/>
        </authorList>
    </citation>
    <scope>NUCLEOTIDE SEQUENCE</scope>
    <source>
        <strain evidence="1">MM415B02861</strain>
    </source>
</reference>
<dbReference type="AlphaFoldDB" id="A0A6M3L3W2"/>
<gene>
    <name evidence="1" type="ORF">MM415B02861_0009</name>
</gene>
<dbReference type="EMBL" id="MT142744">
    <property type="protein sequence ID" value="QJA87968.1"/>
    <property type="molecule type" value="Genomic_DNA"/>
</dbReference>
<sequence length="169" mass="17637">MAANQDLKGANVTKYDAGGSGDNYISDGYIKSVEKVWVDTYNNTVVLSSNDTIKIGVVPANAKILDVFVYMPVAGGAANSLATMCICTASTMVATAANCCLGALVVDKAAWGVTTFNIGTAQTLHLSGDKVGTVISGTDSKGIYLRIMQANLLPLVLTFGTLRSVIKYT</sequence>
<accession>A0A6M3L3W2</accession>
<protein>
    <submittedName>
        <fullName evidence="1">Uncharacterized protein</fullName>
    </submittedName>
</protein>
<name>A0A6M3L3W2_9ZZZZ</name>
<proteinExistence type="predicted"/>
<evidence type="ECO:0000313" key="1">
    <source>
        <dbReference type="EMBL" id="QJA87968.1"/>
    </source>
</evidence>